<evidence type="ECO:0000256" key="2">
    <source>
        <dbReference type="ARBA" id="ARBA00023002"/>
    </source>
</evidence>
<evidence type="ECO:0000313" key="6">
    <source>
        <dbReference type="Proteomes" id="UP001149140"/>
    </source>
</evidence>
<dbReference type="CDD" id="cd01058">
    <property type="entry name" value="AAMH_B"/>
    <property type="match status" value="1"/>
</dbReference>
<evidence type="ECO:0000256" key="3">
    <source>
        <dbReference type="ARBA" id="ARBA00023033"/>
    </source>
</evidence>
<dbReference type="InterPro" id="IPR012078">
    <property type="entry name" value="MP_mOase_hydro"/>
</dbReference>
<proteinExistence type="predicted"/>
<dbReference type="Gene3D" id="1.10.620.20">
    <property type="entry name" value="Ribonucleotide Reductase, subunit A"/>
    <property type="match status" value="1"/>
</dbReference>
<organism evidence="5 6">
    <name type="scientific">Solirubrobacter ginsenosidimutans</name>
    <dbReference type="NCBI Taxonomy" id="490573"/>
    <lineage>
        <taxon>Bacteria</taxon>
        <taxon>Bacillati</taxon>
        <taxon>Actinomycetota</taxon>
        <taxon>Thermoleophilia</taxon>
        <taxon>Solirubrobacterales</taxon>
        <taxon>Solirubrobacteraceae</taxon>
        <taxon>Solirubrobacter</taxon>
    </lineage>
</organism>
<dbReference type="InterPro" id="IPR009078">
    <property type="entry name" value="Ferritin-like_SF"/>
</dbReference>
<dbReference type="Proteomes" id="UP001149140">
    <property type="component" value="Unassembled WGS sequence"/>
</dbReference>
<dbReference type="GO" id="GO:0016709">
    <property type="term" value="F:oxidoreductase activity, acting on paired donors, with incorporation or reduction of molecular oxygen, NAD(P)H as one donor, and incorporation of one atom of oxygen"/>
    <property type="evidence" value="ECO:0007669"/>
    <property type="project" value="InterPro"/>
</dbReference>
<dbReference type="InterPro" id="IPR012348">
    <property type="entry name" value="RNR-like"/>
</dbReference>
<accession>A0A9X3MQG5</accession>
<keyword evidence="2" id="KW-0560">Oxidoreductase</keyword>
<reference evidence="5" key="1">
    <citation type="submission" date="2022-10" db="EMBL/GenBank/DDBJ databases">
        <title>The WGS of Solirubrobacter ginsenosidimutans DSM 21036.</title>
        <authorList>
            <person name="Jiang Z."/>
        </authorList>
    </citation>
    <scope>NUCLEOTIDE SEQUENCE</scope>
    <source>
        <strain evidence="5">DSM 21036</strain>
    </source>
</reference>
<dbReference type="SUPFAM" id="SSF47240">
    <property type="entry name" value="Ferritin-like"/>
    <property type="match status" value="1"/>
</dbReference>
<protein>
    <recommendedName>
        <fullName evidence="1">propane 2-monooxygenase</fullName>
        <ecNumber evidence="1">1.14.13.227</ecNumber>
    </recommendedName>
</protein>
<evidence type="ECO:0000256" key="4">
    <source>
        <dbReference type="ARBA" id="ARBA00048941"/>
    </source>
</evidence>
<dbReference type="InterPro" id="IPR003430">
    <property type="entry name" value="Phenol_Hydrox"/>
</dbReference>
<keyword evidence="6" id="KW-1185">Reference proteome</keyword>
<comment type="caution">
    <text evidence="5">The sequence shown here is derived from an EMBL/GenBank/DDBJ whole genome shotgun (WGS) entry which is preliminary data.</text>
</comment>
<name>A0A9X3MQG5_9ACTN</name>
<gene>
    <name evidence="5" type="ORF">OM076_12200</name>
</gene>
<dbReference type="EMBL" id="JAPDOD010000008">
    <property type="protein sequence ID" value="MDA0161031.1"/>
    <property type="molecule type" value="Genomic_DNA"/>
</dbReference>
<keyword evidence="3 5" id="KW-0503">Monooxygenase</keyword>
<dbReference type="Pfam" id="PF02332">
    <property type="entry name" value="Phenol_Hydrox"/>
    <property type="match status" value="1"/>
</dbReference>
<sequence>MATEVKERSVPKPVFTDAEAGAQEFPSWQSRSYNYFEPRKRRATVYEDVTIDVQPDPARHLTQGWVYSFANGDAGYPQEWSALKSTNWHAFLDPNEEWEQTIYRNNANVVRQISQNIEHGRTAHVFQAMNPAWVKVLARHVFAWAHLEQGIGMHVYTPAQRDAPTNMINNAICVGAVHKLRFAQDLILYNLALSEEIDGFEGSVHKEVWQSDPIWQPTRELVEQLTAIRDWSEAFFVTTVVFEQLVGELFRSGFVMQVAALQGDFVTPTIMGAGESDAAREQRGSRALFRMLADDPEHGAANKATMQGWLDEWTPKALNAGRHLQPIWSQISEKVVRFEDSVERSAQRFEELTADIGLKAPKGATA</sequence>
<comment type="catalytic activity">
    <reaction evidence="4">
        <text>propane + NADH + O2 + H(+) = propan-2-ol + NAD(+) + H2O</text>
        <dbReference type="Rhea" id="RHEA:49992"/>
        <dbReference type="ChEBI" id="CHEBI:15377"/>
        <dbReference type="ChEBI" id="CHEBI:15378"/>
        <dbReference type="ChEBI" id="CHEBI:15379"/>
        <dbReference type="ChEBI" id="CHEBI:17824"/>
        <dbReference type="ChEBI" id="CHEBI:32879"/>
        <dbReference type="ChEBI" id="CHEBI:57540"/>
        <dbReference type="ChEBI" id="CHEBI:57945"/>
        <dbReference type="EC" id="1.14.13.227"/>
    </reaction>
</comment>
<evidence type="ECO:0000256" key="1">
    <source>
        <dbReference type="ARBA" id="ARBA00012710"/>
    </source>
</evidence>
<dbReference type="AlphaFoldDB" id="A0A9X3MQG5"/>
<evidence type="ECO:0000313" key="5">
    <source>
        <dbReference type="EMBL" id="MDA0161031.1"/>
    </source>
</evidence>
<dbReference type="RefSeq" id="WP_270040182.1">
    <property type="nucleotide sequence ID" value="NZ_JAPDOD010000008.1"/>
</dbReference>
<dbReference type="EC" id="1.14.13.227" evidence="1"/>
<dbReference type="PIRSF" id="PIRSF000040">
    <property type="entry name" value="MMOH_comp"/>
    <property type="match status" value="1"/>
</dbReference>